<organism evidence="1 2">
    <name type="scientific">Brassica cretica</name>
    <name type="common">Mustard</name>
    <dbReference type="NCBI Taxonomy" id="69181"/>
    <lineage>
        <taxon>Eukaryota</taxon>
        <taxon>Viridiplantae</taxon>
        <taxon>Streptophyta</taxon>
        <taxon>Embryophyta</taxon>
        <taxon>Tracheophyta</taxon>
        <taxon>Spermatophyta</taxon>
        <taxon>Magnoliopsida</taxon>
        <taxon>eudicotyledons</taxon>
        <taxon>Gunneridae</taxon>
        <taxon>Pentapetalae</taxon>
        <taxon>rosids</taxon>
        <taxon>malvids</taxon>
        <taxon>Brassicales</taxon>
        <taxon>Brassicaceae</taxon>
        <taxon>Brassiceae</taxon>
        <taxon>Brassica</taxon>
    </lineage>
</organism>
<name>A0A8S9J943_BRACR</name>
<sequence length="108" mass="12237">MAFSTGPHGNIAVGPRQRSVGGDCRRLCDEVLMLQGLVRDLTIQKELDVQRTRVSTRWELMKEWLRKSFDHWDPEEEYRKYLLVVGGGGPSGNFPLAASPPSMTRPRP</sequence>
<accession>A0A8S9J943</accession>
<gene>
    <name evidence="1" type="ORF">F2Q68_00005198</name>
</gene>
<proteinExistence type="predicted"/>
<comment type="caution">
    <text evidence="1">The sequence shown here is derived from an EMBL/GenBank/DDBJ whole genome shotgun (WGS) entry which is preliminary data.</text>
</comment>
<evidence type="ECO:0000313" key="2">
    <source>
        <dbReference type="Proteomes" id="UP000712281"/>
    </source>
</evidence>
<dbReference type="EMBL" id="QGKW02001660">
    <property type="protein sequence ID" value="KAF2578890.1"/>
    <property type="molecule type" value="Genomic_DNA"/>
</dbReference>
<dbReference type="AlphaFoldDB" id="A0A8S9J943"/>
<reference evidence="1" key="1">
    <citation type="submission" date="2019-12" db="EMBL/GenBank/DDBJ databases">
        <title>Genome sequencing and annotation of Brassica cretica.</title>
        <authorList>
            <person name="Studholme D.J."/>
            <person name="Sarris P.F."/>
        </authorList>
    </citation>
    <scope>NUCLEOTIDE SEQUENCE</scope>
    <source>
        <strain evidence="1">PFS-001/15</strain>
        <tissue evidence="1">Leaf</tissue>
    </source>
</reference>
<dbReference type="Proteomes" id="UP000712281">
    <property type="component" value="Unassembled WGS sequence"/>
</dbReference>
<protein>
    <submittedName>
        <fullName evidence="1">Uncharacterized protein</fullName>
    </submittedName>
</protein>
<evidence type="ECO:0000313" key="1">
    <source>
        <dbReference type="EMBL" id="KAF2578890.1"/>
    </source>
</evidence>